<gene>
    <name evidence="2" type="ORF">AUC31_17495</name>
</gene>
<protein>
    <submittedName>
        <fullName evidence="2">Scaffolding protein</fullName>
    </submittedName>
</protein>
<dbReference type="InterPro" id="IPR009636">
    <property type="entry name" value="SCAF"/>
</dbReference>
<dbReference type="Pfam" id="PF06810">
    <property type="entry name" value="Phage_scaffold"/>
    <property type="match status" value="1"/>
</dbReference>
<evidence type="ECO:0000313" key="2">
    <source>
        <dbReference type="EMBL" id="ALS76903.1"/>
    </source>
</evidence>
<dbReference type="Proteomes" id="UP000067683">
    <property type="component" value="Chromosome"/>
</dbReference>
<dbReference type="STRING" id="200991.AUC31_17495"/>
<organism evidence="2 3">
    <name type="scientific">Planococcus rifietoensis</name>
    <dbReference type="NCBI Taxonomy" id="200991"/>
    <lineage>
        <taxon>Bacteria</taxon>
        <taxon>Bacillati</taxon>
        <taxon>Bacillota</taxon>
        <taxon>Bacilli</taxon>
        <taxon>Bacillales</taxon>
        <taxon>Caryophanaceae</taxon>
        <taxon>Planococcus</taxon>
    </lineage>
</organism>
<feature type="region of interest" description="Disordered" evidence="1">
    <location>
        <begin position="155"/>
        <end position="210"/>
    </location>
</feature>
<sequence>MDLKELLGEELYQQVSVKAGDKKIAVVSDGNWFPKDKFDAVNADNKELKSQLKDRDTQLDDLKKTAKDSKDLSDEIDRLKQENADKDTKYQEKLQQQALDAKLNEALHGAKAKNPRAVKALLDAEQIKLDGDKLLGLDDQLSALKESDAYLFAEEETPAGLKGRNPHVPPGSEVPSGQKNPWKKDSFNLTEQGRLMREDPTLAQKLQAQA</sequence>
<dbReference type="KEGG" id="prt:AUC31_17495"/>
<reference evidence="2" key="1">
    <citation type="submission" date="2016-01" db="EMBL/GenBank/DDBJ databases">
        <title>Complete genome of Planococcus rifietoensis type strain M8.</title>
        <authorList>
            <person name="See-Too W.S."/>
        </authorList>
    </citation>
    <scope>NUCLEOTIDE SEQUENCE [LARGE SCALE GENOMIC DNA]</scope>
    <source>
        <strain evidence="2">M8</strain>
    </source>
</reference>
<evidence type="ECO:0000313" key="3">
    <source>
        <dbReference type="Proteomes" id="UP000067683"/>
    </source>
</evidence>
<proteinExistence type="predicted"/>
<evidence type="ECO:0000256" key="1">
    <source>
        <dbReference type="SAM" id="MobiDB-lite"/>
    </source>
</evidence>
<dbReference type="EMBL" id="CP013659">
    <property type="protein sequence ID" value="ALS76903.1"/>
    <property type="molecule type" value="Genomic_DNA"/>
</dbReference>
<name>A0A0U2PEP3_9BACL</name>
<feature type="region of interest" description="Disordered" evidence="1">
    <location>
        <begin position="65"/>
        <end position="92"/>
    </location>
</feature>
<dbReference type="OrthoDB" id="2365850at2"/>
<dbReference type="AlphaFoldDB" id="A0A0U2PEP3"/>
<dbReference type="RefSeq" id="WP_058383604.1">
    <property type="nucleotide sequence ID" value="NZ_CP013659.2"/>
</dbReference>
<accession>A0A0U2PEP3</accession>
<keyword evidence="3" id="KW-1185">Reference proteome</keyword>